<name>W7X4N6_TETTS</name>
<dbReference type="AlphaFoldDB" id="W7X4N6"/>
<gene>
    <name evidence="1" type="ORF">TTHERM_000585019</name>
</gene>
<evidence type="ECO:0000313" key="1">
    <source>
        <dbReference type="EMBL" id="EWS72372.1"/>
    </source>
</evidence>
<organism evidence="1 2">
    <name type="scientific">Tetrahymena thermophila (strain SB210)</name>
    <dbReference type="NCBI Taxonomy" id="312017"/>
    <lineage>
        <taxon>Eukaryota</taxon>
        <taxon>Sar</taxon>
        <taxon>Alveolata</taxon>
        <taxon>Ciliophora</taxon>
        <taxon>Intramacronucleata</taxon>
        <taxon>Oligohymenophorea</taxon>
        <taxon>Hymenostomatida</taxon>
        <taxon>Tetrahymenina</taxon>
        <taxon>Tetrahymenidae</taxon>
        <taxon>Tetrahymena</taxon>
    </lineage>
</organism>
<protein>
    <submittedName>
        <fullName evidence="1">Uncharacterized protein</fullName>
    </submittedName>
</protein>
<dbReference type="InParanoid" id="W7X4N6"/>
<dbReference type="GeneID" id="24439712"/>
<dbReference type="KEGG" id="tet:TTHERM_000585019"/>
<accession>W7X4N6</accession>
<reference evidence="2" key="1">
    <citation type="journal article" date="2006" name="PLoS Biol.">
        <title>Macronuclear genome sequence of the ciliate Tetrahymena thermophila, a model eukaryote.</title>
        <authorList>
            <person name="Eisen J.A."/>
            <person name="Coyne R.S."/>
            <person name="Wu M."/>
            <person name="Wu D."/>
            <person name="Thiagarajan M."/>
            <person name="Wortman J.R."/>
            <person name="Badger J.H."/>
            <person name="Ren Q."/>
            <person name="Amedeo P."/>
            <person name="Jones K.M."/>
            <person name="Tallon L.J."/>
            <person name="Delcher A.L."/>
            <person name="Salzberg S.L."/>
            <person name="Silva J.C."/>
            <person name="Haas B.J."/>
            <person name="Majoros W.H."/>
            <person name="Farzad M."/>
            <person name="Carlton J.M."/>
            <person name="Smith R.K. Jr."/>
            <person name="Garg J."/>
            <person name="Pearlman R.E."/>
            <person name="Karrer K.M."/>
            <person name="Sun L."/>
            <person name="Manning G."/>
            <person name="Elde N.C."/>
            <person name="Turkewitz A.P."/>
            <person name="Asai D.J."/>
            <person name="Wilkes D.E."/>
            <person name="Wang Y."/>
            <person name="Cai H."/>
            <person name="Collins K."/>
            <person name="Stewart B.A."/>
            <person name="Lee S.R."/>
            <person name="Wilamowska K."/>
            <person name="Weinberg Z."/>
            <person name="Ruzzo W.L."/>
            <person name="Wloga D."/>
            <person name="Gaertig J."/>
            <person name="Frankel J."/>
            <person name="Tsao C.-C."/>
            <person name="Gorovsky M.A."/>
            <person name="Keeling P.J."/>
            <person name="Waller R.F."/>
            <person name="Patron N.J."/>
            <person name="Cherry J.M."/>
            <person name="Stover N.A."/>
            <person name="Krieger C.J."/>
            <person name="del Toro C."/>
            <person name="Ryder H.F."/>
            <person name="Williamson S.C."/>
            <person name="Barbeau R.A."/>
            <person name="Hamilton E.P."/>
            <person name="Orias E."/>
        </authorList>
    </citation>
    <scope>NUCLEOTIDE SEQUENCE [LARGE SCALE GENOMIC DNA]</scope>
    <source>
        <strain evidence="2">SB210</strain>
    </source>
</reference>
<dbReference type="EMBL" id="GG662510">
    <property type="protein sequence ID" value="EWS72372.1"/>
    <property type="molecule type" value="Genomic_DNA"/>
</dbReference>
<dbReference type="Proteomes" id="UP000009168">
    <property type="component" value="Unassembled WGS sequence"/>
</dbReference>
<keyword evidence="2" id="KW-1185">Reference proteome</keyword>
<sequence length="97" mass="11733">MKLSLVLWIQQCQKDKFHNYGFFILNFKHVQMPNQTIKQIINFSLSFLWKQDLHKWRILNEELNVNSISKNMKVNQGSYYQVIFQLENQVISISVRQ</sequence>
<evidence type="ECO:0000313" key="2">
    <source>
        <dbReference type="Proteomes" id="UP000009168"/>
    </source>
</evidence>
<dbReference type="RefSeq" id="XP_012655094.1">
    <property type="nucleotide sequence ID" value="XM_012799640.1"/>
</dbReference>
<proteinExistence type="predicted"/>